<keyword evidence="3" id="KW-0548">Nucleotidyltransferase</keyword>
<dbReference type="Proteomes" id="UP000193870">
    <property type="component" value="Unassembled WGS sequence"/>
</dbReference>
<name>A0A1Y5SXL0_9RHOB</name>
<dbReference type="STRING" id="315423.SAMN04488020_105159"/>
<proteinExistence type="inferred from homology"/>
<dbReference type="Pfam" id="PF00078">
    <property type="entry name" value="RVT_1"/>
    <property type="match status" value="1"/>
</dbReference>
<dbReference type="InterPro" id="IPR000477">
    <property type="entry name" value="RT_dom"/>
</dbReference>
<evidence type="ECO:0000313" key="4">
    <source>
        <dbReference type="Proteomes" id="UP000193870"/>
    </source>
</evidence>
<protein>
    <submittedName>
        <fullName evidence="3">Reverse transcriptase (RNA-dependent DNA polymerase)</fullName>
    </submittedName>
</protein>
<organism evidence="3 4">
    <name type="scientific">Palleronia marisminoris</name>
    <dbReference type="NCBI Taxonomy" id="315423"/>
    <lineage>
        <taxon>Bacteria</taxon>
        <taxon>Pseudomonadati</taxon>
        <taxon>Pseudomonadota</taxon>
        <taxon>Alphaproteobacteria</taxon>
        <taxon>Rhodobacterales</taxon>
        <taxon>Roseobacteraceae</taxon>
        <taxon>Palleronia</taxon>
    </lineage>
</organism>
<evidence type="ECO:0000256" key="1">
    <source>
        <dbReference type="ARBA" id="ARBA00034120"/>
    </source>
</evidence>
<dbReference type="PROSITE" id="PS50878">
    <property type="entry name" value="RT_POL"/>
    <property type="match status" value="1"/>
</dbReference>
<keyword evidence="3" id="KW-0695">RNA-directed DNA polymerase</keyword>
<evidence type="ECO:0000313" key="3">
    <source>
        <dbReference type="EMBL" id="SLN47460.1"/>
    </source>
</evidence>
<reference evidence="3 4" key="1">
    <citation type="submission" date="2017-03" db="EMBL/GenBank/DDBJ databases">
        <authorList>
            <person name="Afonso C.L."/>
            <person name="Miller P.J."/>
            <person name="Scott M.A."/>
            <person name="Spackman E."/>
            <person name="Goraichik I."/>
            <person name="Dimitrov K.M."/>
            <person name="Suarez D.L."/>
            <person name="Swayne D.E."/>
        </authorList>
    </citation>
    <scope>NUCLEOTIDE SEQUENCE [LARGE SCALE GENOMIC DNA]</scope>
    <source>
        <strain evidence="3 4">CECT 7066</strain>
    </source>
</reference>
<dbReference type="InterPro" id="IPR051083">
    <property type="entry name" value="GrpII_Intron_Splice-Mob/Def"/>
</dbReference>
<dbReference type="PANTHER" id="PTHR34047">
    <property type="entry name" value="NUCLEAR INTRON MATURASE 1, MITOCHONDRIAL-RELATED"/>
    <property type="match status" value="1"/>
</dbReference>
<dbReference type="SUPFAM" id="SSF56672">
    <property type="entry name" value="DNA/RNA polymerases"/>
    <property type="match status" value="1"/>
</dbReference>
<keyword evidence="3" id="KW-0808">Transferase</keyword>
<dbReference type="EMBL" id="FWFV01000005">
    <property type="protein sequence ID" value="SLN47460.1"/>
    <property type="molecule type" value="Genomic_DNA"/>
</dbReference>
<accession>A0A1Y5SXL0</accession>
<dbReference type="InterPro" id="IPR043502">
    <property type="entry name" value="DNA/RNA_pol_sf"/>
</dbReference>
<dbReference type="GO" id="GO:0003964">
    <property type="term" value="F:RNA-directed DNA polymerase activity"/>
    <property type="evidence" value="ECO:0007669"/>
    <property type="project" value="UniProtKB-KW"/>
</dbReference>
<evidence type="ECO:0000259" key="2">
    <source>
        <dbReference type="PROSITE" id="PS50878"/>
    </source>
</evidence>
<keyword evidence="4" id="KW-1185">Reference proteome</keyword>
<dbReference type="PANTHER" id="PTHR34047:SF8">
    <property type="entry name" value="PROTEIN YKFC"/>
    <property type="match status" value="1"/>
</dbReference>
<dbReference type="AlphaFoldDB" id="A0A1Y5SXL0"/>
<dbReference type="RefSeq" id="WP_217639953.1">
    <property type="nucleotide sequence ID" value="NZ_FOPF01000005.1"/>
</dbReference>
<feature type="domain" description="Reverse transcriptase" evidence="2">
    <location>
        <begin position="52"/>
        <end position="277"/>
    </location>
</feature>
<gene>
    <name evidence="3" type="ORF">PAM7066_02103</name>
</gene>
<comment type="similarity">
    <text evidence="1">Belongs to the bacterial reverse transcriptase family.</text>
</comment>
<sequence length="445" mass="51060">MTWSREIFARSFSEESLNDVIDLHLAPSVARGVDGVTYEQFHEEKDREVALISSRAIAGEYRFTPYRQKLILKNPVSPPRQVSIPTIRDRIALRALSNFLSEAFHSAKPQHTHPVISGVISSIKKSTASDAFIKLDIKSFYDMIDHRVLLKSIRAKVRSREPISIIEAALRTPTGATIAERKVNDVGVPQGLSISNILASIYLSSIDTKYSSRLGLSYNRYVDDILCLVAQDEANEVASSITAEMRRKKKLTVHPIGSGKSSIVPATQRIEYLGYAFHGTRISVRRDTEKKLLSNLMQIIQGASQETLHRDIWRINLRISGCRLNDSNVGWIFYFSQINDLQLISRIDAQVKKAVTRKFSRDDYDRCKRLVKAYHEVKYHYLDSSYFHNFDTYDKEQMTTLLRRIFPGRFPNLMTKSEIEVRKIFNRVVTREVRQMERDTMGSFS</sequence>